<comment type="caution">
    <text evidence="1">The sequence shown here is derived from an EMBL/GenBank/DDBJ whole genome shotgun (WGS) entry which is preliminary data.</text>
</comment>
<evidence type="ECO:0000313" key="2">
    <source>
        <dbReference type="Proteomes" id="UP000567179"/>
    </source>
</evidence>
<accession>A0A8H5B0M7</accession>
<reference evidence="1 2" key="1">
    <citation type="journal article" date="2020" name="ISME J.">
        <title>Uncovering the hidden diversity of litter-decomposition mechanisms in mushroom-forming fungi.</title>
        <authorList>
            <person name="Floudas D."/>
            <person name="Bentzer J."/>
            <person name="Ahren D."/>
            <person name="Johansson T."/>
            <person name="Persson P."/>
            <person name="Tunlid A."/>
        </authorList>
    </citation>
    <scope>NUCLEOTIDE SEQUENCE [LARGE SCALE GENOMIC DNA]</scope>
    <source>
        <strain evidence="1 2">CBS 101986</strain>
    </source>
</reference>
<dbReference type="AlphaFoldDB" id="A0A8H5B0M7"/>
<dbReference type="Proteomes" id="UP000567179">
    <property type="component" value="Unassembled WGS sequence"/>
</dbReference>
<evidence type="ECO:0000313" key="1">
    <source>
        <dbReference type="EMBL" id="KAF5314466.1"/>
    </source>
</evidence>
<dbReference type="EMBL" id="JAACJJ010000044">
    <property type="protein sequence ID" value="KAF5314466.1"/>
    <property type="molecule type" value="Genomic_DNA"/>
</dbReference>
<organism evidence="1 2">
    <name type="scientific">Psilocybe cf. subviscida</name>
    <dbReference type="NCBI Taxonomy" id="2480587"/>
    <lineage>
        <taxon>Eukaryota</taxon>
        <taxon>Fungi</taxon>
        <taxon>Dikarya</taxon>
        <taxon>Basidiomycota</taxon>
        <taxon>Agaricomycotina</taxon>
        <taxon>Agaricomycetes</taxon>
        <taxon>Agaricomycetidae</taxon>
        <taxon>Agaricales</taxon>
        <taxon>Agaricineae</taxon>
        <taxon>Strophariaceae</taxon>
        <taxon>Psilocybe</taxon>
    </lineage>
</organism>
<keyword evidence="2" id="KW-1185">Reference proteome</keyword>
<proteinExistence type="predicted"/>
<name>A0A8H5B0M7_9AGAR</name>
<sequence>MCRACRAQDHVSRLLLSFNGEYAAQVDGNAGENANGSDNAPKLLRTEQILRLPDDMRQEDEYAECQGPSALSASCPVFLVLDSVVCLDVYVGLPLSSLSAVWDPLVDIDLDLDLWLDTQCLILIIHRILLQLMCGTLGAFLGT</sequence>
<gene>
    <name evidence="1" type="ORF">D9619_011741</name>
</gene>
<protein>
    <submittedName>
        <fullName evidence="1">Uncharacterized protein</fullName>
    </submittedName>
</protein>